<feature type="compositionally biased region" description="Low complexity" evidence="1">
    <location>
        <begin position="120"/>
        <end position="137"/>
    </location>
</feature>
<evidence type="ECO:0008006" key="5">
    <source>
        <dbReference type="Google" id="ProtNLM"/>
    </source>
</evidence>
<sequence>MKPARALWYWMCRPVRQPGQWLLGQAHHPFTGVFPFAVLGLVAFFGYYRPHWGWTVLVVYGATALYVYLAGALAHGLWDRGRIWQDTICPTCDNDNGGGGGGWFDDVPTPPEGPDGQARTAPSSTPNPTSSTTQTGR</sequence>
<proteinExistence type="predicted"/>
<organism evidence="3 4">
    <name type="scientific">Streptomyces cavourensis</name>
    <dbReference type="NCBI Taxonomy" id="67258"/>
    <lineage>
        <taxon>Bacteria</taxon>
        <taxon>Bacillati</taxon>
        <taxon>Actinomycetota</taxon>
        <taxon>Actinomycetes</taxon>
        <taxon>Kitasatosporales</taxon>
        <taxon>Streptomycetaceae</taxon>
        <taxon>Streptomyces</taxon>
    </lineage>
</organism>
<evidence type="ECO:0000256" key="2">
    <source>
        <dbReference type="SAM" id="Phobius"/>
    </source>
</evidence>
<geneLocation type="plasmid" evidence="3 4">
    <name>unnamed</name>
</geneLocation>
<feature type="region of interest" description="Disordered" evidence="1">
    <location>
        <begin position="99"/>
        <end position="137"/>
    </location>
</feature>
<evidence type="ECO:0000256" key="1">
    <source>
        <dbReference type="SAM" id="MobiDB-lite"/>
    </source>
</evidence>
<keyword evidence="2" id="KW-0472">Membrane</keyword>
<feature type="transmembrane region" description="Helical" evidence="2">
    <location>
        <begin position="54"/>
        <end position="78"/>
    </location>
</feature>
<evidence type="ECO:0000313" key="4">
    <source>
        <dbReference type="Proteomes" id="UP001058236"/>
    </source>
</evidence>
<feature type="transmembrane region" description="Helical" evidence="2">
    <location>
        <begin position="21"/>
        <end position="48"/>
    </location>
</feature>
<reference evidence="3" key="1">
    <citation type="submission" date="2022-07" db="EMBL/GenBank/DDBJ databases">
        <title>Genomic of Streptomyces cavourensis F2.</title>
        <authorList>
            <person name="Hu S."/>
            <person name="Liang W."/>
        </authorList>
    </citation>
    <scope>NUCLEOTIDE SEQUENCE</scope>
    <source>
        <strain evidence="3">F2</strain>
        <plasmid evidence="3">unnamed</plasmid>
    </source>
</reference>
<keyword evidence="2" id="KW-0812">Transmembrane</keyword>
<keyword evidence="3" id="KW-0614">Plasmid</keyword>
<gene>
    <name evidence="3" type="ORF">NLU04_34720</name>
</gene>
<keyword evidence="4" id="KW-1185">Reference proteome</keyword>
<dbReference type="RefSeq" id="WP_255240341.1">
    <property type="nucleotide sequence ID" value="NZ_CP101398.1"/>
</dbReference>
<evidence type="ECO:0000313" key="3">
    <source>
        <dbReference type="EMBL" id="UTR83666.1"/>
    </source>
</evidence>
<accession>A0ABY5FIR4</accession>
<dbReference type="EMBL" id="CP101398">
    <property type="protein sequence ID" value="UTR83666.1"/>
    <property type="molecule type" value="Genomic_DNA"/>
</dbReference>
<protein>
    <recommendedName>
        <fullName evidence="5">LexA-binding, inner membrane-associated hydrolase</fullName>
    </recommendedName>
</protein>
<dbReference type="Proteomes" id="UP001058236">
    <property type="component" value="Plasmid unnamed"/>
</dbReference>
<name>A0ABY5FIR4_9ACTN</name>
<keyword evidence="2" id="KW-1133">Transmembrane helix</keyword>